<sequence length="1031" mass="113606">MPRNHNLGTSALRNRNRVTNKTRLKVVHGNIDADALSFDEDEEKARIVSTAGVDAEDANEHHLQAVLSAASQRHQSVGRSTRGAADKVTPAPAAYIPTPDSTGLVDNYAELHPPNRWTQPDAYVRSSETVEESVSSGLVDGFTYYMDERDKEWLDRNNEEARGEGTSVQGAVSASGATTRSYPQRSAKAKGKEPESAQAVSITEDEFELVMGIFEKSTHDKTEFLHHGLESGMTFPPFSDYQEVFSAPLPPSLFASFIVPTWISPPAQLLRLAKVIYPYWRERRVERGGHRIIPTLNYDEADVTNESYICFRRREIKSVRKTRASQATSSDKLLRLQSELAQSLELAKTLVARENLKKENMHQVVQVWEKRLEFAELKRKFTALGTKEDEELLHEKERVVKKPRVETTNRITGLRIRTRESGDSGTPSLQTEAVIRPRERLGLINAAIERDLTRRKERDHGYEDILENSYQRPSFPYTRRYWKAIPPLPRPSSADADSEERGNEHLRYLRRRVTRFGNTTVDRRDAFCRRHGFSPTLHQSHRSFGRPLEEGVDENDEEMRRLRERWRFDEDDDPIVAPEGIDEQDRVLIDDFSPKYLRHMMTLLTETDQQHINNDATLILVSTEGRQQSVLPFRTGTQQSFIRRDSQTPRTFANGISQLAASRQIPLSAVPNGVPIAMQTHIKALQPQSATPRISHSPALRPPGPPQIMNMISTIPSSQTPPLHGSTLTTAPANGTIGGSPSPVPPPSETDSVKLAPTPSGNVTKGGSANGTNQHVPDTTPPPATESQQAALPAGSPVRQKVDAQQPVPIPLNGYHIPINGYAIPNAAYMHSRPPNSLTVQQMQNLKLALAQGQDVNAAMHGTQGRPIQAPYVGHLVPNGTHYNMQIAAGANLNLKLASGRQWNGVAPSLQQTPLLGNQQQDANTAPGTGSPNLAHATAGVLPARTPSANGTRSVSRPGGMGSSVGHMMSGGQYTTHSLTPRLQNAGSSPIPNPTSVPPHQSPPRQSLTPTMKMASPSLQHQAVPSSQGGY</sequence>
<feature type="compositionally biased region" description="Pro residues" evidence="8">
    <location>
        <begin position="991"/>
        <end position="1002"/>
    </location>
</feature>
<evidence type="ECO:0000313" key="10">
    <source>
        <dbReference type="EMBL" id="KAF8433906.1"/>
    </source>
</evidence>
<dbReference type="GO" id="GO:0035267">
    <property type="term" value="C:NuA4 histone acetyltransferase complex"/>
    <property type="evidence" value="ECO:0007669"/>
    <property type="project" value="InterPro"/>
</dbReference>
<feature type="compositionally biased region" description="Polar residues" evidence="8">
    <location>
        <begin position="710"/>
        <end position="733"/>
    </location>
</feature>
<dbReference type="InterPro" id="IPR019542">
    <property type="entry name" value="Enhancer_polycomb-like_N"/>
</dbReference>
<dbReference type="EMBL" id="WHUW01000031">
    <property type="protein sequence ID" value="KAF8433906.1"/>
    <property type="molecule type" value="Genomic_DNA"/>
</dbReference>
<evidence type="ECO:0000256" key="8">
    <source>
        <dbReference type="SAM" id="MobiDB-lite"/>
    </source>
</evidence>
<feature type="compositionally biased region" description="Polar residues" evidence="8">
    <location>
        <begin position="166"/>
        <end position="184"/>
    </location>
</feature>
<dbReference type="Pfam" id="PF10513">
    <property type="entry name" value="EPL1"/>
    <property type="match status" value="1"/>
</dbReference>
<keyword evidence="5 7" id="KW-0539">Nucleus</keyword>
<evidence type="ECO:0000256" key="3">
    <source>
        <dbReference type="ARBA" id="ARBA00023015"/>
    </source>
</evidence>
<gene>
    <name evidence="10" type="ORF">L210DRAFT_3411152</name>
</gene>
<feature type="compositionally biased region" description="Polar residues" evidence="8">
    <location>
        <begin position="1017"/>
        <end position="1031"/>
    </location>
</feature>
<feature type="domain" description="Enhancer of polycomb-like N-terminal" evidence="9">
    <location>
        <begin position="15"/>
        <end position="216"/>
    </location>
</feature>
<feature type="region of interest" description="Disordered" evidence="8">
    <location>
        <begin position="159"/>
        <end position="200"/>
    </location>
</feature>
<feature type="compositionally biased region" description="Polar residues" evidence="8">
    <location>
        <begin position="759"/>
        <end position="777"/>
    </location>
</feature>
<reference evidence="10" key="2">
    <citation type="journal article" date="2020" name="Nat. Commun.">
        <title>Large-scale genome sequencing of mycorrhizal fungi provides insights into the early evolution of symbiotic traits.</title>
        <authorList>
            <person name="Miyauchi S."/>
            <person name="Kiss E."/>
            <person name="Kuo A."/>
            <person name="Drula E."/>
            <person name="Kohler A."/>
            <person name="Sanchez-Garcia M."/>
            <person name="Morin E."/>
            <person name="Andreopoulos B."/>
            <person name="Barry K.W."/>
            <person name="Bonito G."/>
            <person name="Buee M."/>
            <person name="Carver A."/>
            <person name="Chen C."/>
            <person name="Cichocki N."/>
            <person name="Clum A."/>
            <person name="Culley D."/>
            <person name="Crous P.W."/>
            <person name="Fauchery L."/>
            <person name="Girlanda M."/>
            <person name="Hayes R.D."/>
            <person name="Keri Z."/>
            <person name="LaButti K."/>
            <person name="Lipzen A."/>
            <person name="Lombard V."/>
            <person name="Magnuson J."/>
            <person name="Maillard F."/>
            <person name="Murat C."/>
            <person name="Nolan M."/>
            <person name="Ohm R.A."/>
            <person name="Pangilinan J."/>
            <person name="Pereira M.F."/>
            <person name="Perotto S."/>
            <person name="Peter M."/>
            <person name="Pfister S."/>
            <person name="Riley R."/>
            <person name="Sitrit Y."/>
            <person name="Stielow J.B."/>
            <person name="Szollosi G."/>
            <person name="Zifcakova L."/>
            <person name="Stursova M."/>
            <person name="Spatafora J.W."/>
            <person name="Tedersoo L."/>
            <person name="Vaario L.M."/>
            <person name="Yamada A."/>
            <person name="Yan M."/>
            <person name="Wang P."/>
            <person name="Xu J."/>
            <person name="Bruns T."/>
            <person name="Baldrian P."/>
            <person name="Vilgalys R."/>
            <person name="Dunand C."/>
            <person name="Henrissat B."/>
            <person name="Grigoriev I.V."/>
            <person name="Hibbett D."/>
            <person name="Nagy L.G."/>
            <person name="Martin F.M."/>
        </authorList>
    </citation>
    <scope>NUCLEOTIDE SEQUENCE</scope>
    <source>
        <strain evidence="10">BED1</strain>
    </source>
</reference>
<name>A0AAD4BLJ0_BOLED</name>
<protein>
    <recommendedName>
        <fullName evidence="7">Enhancer of polycomb-like protein</fullName>
    </recommendedName>
</protein>
<feature type="region of interest" description="Disordered" evidence="8">
    <location>
        <begin position="686"/>
        <end position="802"/>
    </location>
</feature>
<dbReference type="Proteomes" id="UP001194468">
    <property type="component" value="Unassembled WGS sequence"/>
</dbReference>
<dbReference type="AlphaFoldDB" id="A0AAD4BLJ0"/>
<dbReference type="GO" id="GO:0006357">
    <property type="term" value="P:regulation of transcription by RNA polymerase II"/>
    <property type="evidence" value="ECO:0007669"/>
    <property type="project" value="InterPro"/>
</dbReference>
<dbReference type="PANTHER" id="PTHR14898">
    <property type="entry name" value="ENHANCER OF POLYCOMB"/>
    <property type="match status" value="1"/>
</dbReference>
<evidence type="ECO:0000256" key="7">
    <source>
        <dbReference type="RuleBase" id="RU361124"/>
    </source>
</evidence>
<feature type="compositionally biased region" description="Polar residues" evidence="8">
    <location>
        <begin position="973"/>
        <end position="990"/>
    </location>
</feature>
<dbReference type="InterPro" id="IPR024943">
    <property type="entry name" value="Enhancer_polycomb"/>
</dbReference>
<evidence type="ECO:0000256" key="1">
    <source>
        <dbReference type="ARBA" id="ARBA00004123"/>
    </source>
</evidence>
<evidence type="ECO:0000313" key="11">
    <source>
        <dbReference type="Proteomes" id="UP001194468"/>
    </source>
</evidence>
<organism evidence="10 11">
    <name type="scientific">Boletus edulis BED1</name>
    <dbReference type="NCBI Taxonomy" id="1328754"/>
    <lineage>
        <taxon>Eukaryota</taxon>
        <taxon>Fungi</taxon>
        <taxon>Dikarya</taxon>
        <taxon>Basidiomycota</taxon>
        <taxon>Agaricomycotina</taxon>
        <taxon>Agaricomycetes</taxon>
        <taxon>Agaricomycetidae</taxon>
        <taxon>Boletales</taxon>
        <taxon>Boletineae</taxon>
        <taxon>Boletaceae</taxon>
        <taxon>Boletoideae</taxon>
        <taxon>Boletus</taxon>
    </lineage>
</organism>
<evidence type="ECO:0000256" key="5">
    <source>
        <dbReference type="ARBA" id="ARBA00023242"/>
    </source>
</evidence>
<accession>A0AAD4BLJ0</accession>
<comment type="similarity">
    <text evidence="2 7">Belongs to the enhancer of polycomb family.</text>
</comment>
<evidence type="ECO:0000259" key="9">
    <source>
        <dbReference type="Pfam" id="PF10513"/>
    </source>
</evidence>
<keyword evidence="4 7" id="KW-0804">Transcription</keyword>
<comment type="caution">
    <text evidence="10">The sequence shown here is derived from an EMBL/GenBank/DDBJ whole genome shotgun (WGS) entry which is preliminary data.</text>
</comment>
<proteinExistence type="inferred from homology"/>
<comment type="function">
    <text evidence="6">Component of the NuA4 histone acetyltransferase complex which is involved in transcriptional activation of selected genes principally by acetylation of nucleosomal histone H4 and H2A. The NuA4 complex is also involved in DNA repair. Involved in gene silencing by neighboring heterochromatin, blockage of the silencing spreading along the chromosome, and required for cell cycle progression through G2/M.</text>
</comment>
<feature type="region of interest" description="Disordered" evidence="8">
    <location>
        <begin position="943"/>
        <end position="1031"/>
    </location>
</feature>
<dbReference type="GO" id="GO:0005634">
    <property type="term" value="C:nucleus"/>
    <property type="evidence" value="ECO:0007669"/>
    <property type="project" value="UniProtKB-SubCell"/>
</dbReference>
<reference evidence="10" key="1">
    <citation type="submission" date="2019-10" db="EMBL/GenBank/DDBJ databases">
        <authorList>
            <consortium name="DOE Joint Genome Institute"/>
            <person name="Kuo A."/>
            <person name="Miyauchi S."/>
            <person name="Kiss E."/>
            <person name="Drula E."/>
            <person name="Kohler A."/>
            <person name="Sanchez-Garcia M."/>
            <person name="Andreopoulos B."/>
            <person name="Barry K.W."/>
            <person name="Bonito G."/>
            <person name="Buee M."/>
            <person name="Carver A."/>
            <person name="Chen C."/>
            <person name="Cichocki N."/>
            <person name="Clum A."/>
            <person name="Culley D."/>
            <person name="Crous P.W."/>
            <person name="Fauchery L."/>
            <person name="Girlanda M."/>
            <person name="Hayes R."/>
            <person name="Keri Z."/>
            <person name="LaButti K."/>
            <person name="Lipzen A."/>
            <person name="Lombard V."/>
            <person name="Magnuson J."/>
            <person name="Maillard F."/>
            <person name="Morin E."/>
            <person name="Murat C."/>
            <person name="Nolan M."/>
            <person name="Ohm R."/>
            <person name="Pangilinan J."/>
            <person name="Pereira M."/>
            <person name="Perotto S."/>
            <person name="Peter M."/>
            <person name="Riley R."/>
            <person name="Sitrit Y."/>
            <person name="Stielow B."/>
            <person name="Szollosi G."/>
            <person name="Zifcakova L."/>
            <person name="Stursova M."/>
            <person name="Spatafora J.W."/>
            <person name="Tedersoo L."/>
            <person name="Vaario L.-M."/>
            <person name="Yamada A."/>
            <person name="Yan M."/>
            <person name="Wang P."/>
            <person name="Xu J."/>
            <person name="Bruns T."/>
            <person name="Baldrian P."/>
            <person name="Vilgalys R."/>
            <person name="Henrissat B."/>
            <person name="Grigoriev I.V."/>
            <person name="Hibbett D."/>
            <person name="Nagy L.G."/>
            <person name="Martin F.M."/>
        </authorList>
    </citation>
    <scope>NUCLEOTIDE SEQUENCE</scope>
    <source>
        <strain evidence="10">BED1</strain>
    </source>
</reference>
<keyword evidence="11" id="KW-1185">Reference proteome</keyword>
<evidence type="ECO:0000256" key="2">
    <source>
        <dbReference type="ARBA" id="ARBA00008035"/>
    </source>
</evidence>
<evidence type="ECO:0000256" key="4">
    <source>
        <dbReference type="ARBA" id="ARBA00023163"/>
    </source>
</evidence>
<comment type="subcellular location">
    <subcellularLocation>
        <location evidence="1 7">Nucleus</location>
    </subcellularLocation>
</comment>
<keyword evidence="3 7" id="KW-0805">Transcription regulation</keyword>
<evidence type="ECO:0000256" key="6">
    <source>
        <dbReference type="ARBA" id="ARBA00025513"/>
    </source>
</evidence>